<comment type="caution">
    <text evidence="12">The sequence shown here is derived from an EMBL/GenBank/DDBJ whole genome shotgun (WGS) entry which is preliminary data.</text>
</comment>
<dbReference type="GO" id="GO:0016020">
    <property type="term" value="C:membrane"/>
    <property type="evidence" value="ECO:0007669"/>
    <property type="project" value="UniProtKB-SubCell"/>
</dbReference>
<dbReference type="InterPro" id="IPR017871">
    <property type="entry name" value="ABC_transporter-like_CS"/>
</dbReference>
<keyword evidence="4 10" id="KW-0812">Transmembrane</keyword>
<feature type="transmembrane region" description="Helical" evidence="10">
    <location>
        <begin position="794"/>
        <end position="816"/>
    </location>
</feature>
<evidence type="ECO:0000256" key="9">
    <source>
        <dbReference type="ARBA" id="ARBA00023136"/>
    </source>
</evidence>
<feature type="domain" description="ABC transporter" evidence="11">
    <location>
        <begin position="985"/>
        <end position="1217"/>
    </location>
</feature>
<name>A0A8S1XM55_9CILI</name>
<dbReference type="Proteomes" id="UP000689195">
    <property type="component" value="Unassembled WGS sequence"/>
</dbReference>
<dbReference type="InterPro" id="IPR026082">
    <property type="entry name" value="ABCA"/>
</dbReference>
<evidence type="ECO:0000256" key="10">
    <source>
        <dbReference type="SAM" id="Phobius"/>
    </source>
</evidence>
<evidence type="ECO:0000256" key="8">
    <source>
        <dbReference type="ARBA" id="ARBA00022989"/>
    </source>
</evidence>
<accession>A0A8S1XM55</accession>
<evidence type="ECO:0000313" key="12">
    <source>
        <dbReference type="EMBL" id="CAD8201917.1"/>
    </source>
</evidence>
<feature type="transmembrane region" description="Helical" evidence="10">
    <location>
        <begin position="102"/>
        <end position="126"/>
    </location>
</feature>
<dbReference type="GO" id="GO:0005319">
    <property type="term" value="F:lipid transporter activity"/>
    <property type="evidence" value="ECO:0007669"/>
    <property type="project" value="TreeGrafter"/>
</dbReference>
<evidence type="ECO:0000259" key="11">
    <source>
        <dbReference type="PROSITE" id="PS50893"/>
    </source>
</evidence>
<dbReference type="InterPro" id="IPR013525">
    <property type="entry name" value="ABC2_TM"/>
</dbReference>
<feature type="domain" description="ABC transporter" evidence="11">
    <location>
        <begin position="322"/>
        <end position="552"/>
    </location>
</feature>
<dbReference type="GO" id="GO:0016887">
    <property type="term" value="F:ATP hydrolysis activity"/>
    <property type="evidence" value="ECO:0007669"/>
    <property type="project" value="InterPro"/>
</dbReference>
<dbReference type="SMART" id="SM00382">
    <property type="entry name" value="AAA"/>
    <property type="match status" value="2"/>
</dbReference>
<evidence type="ECO:0000256" key="2">
    <source>
        <dbReference type="ARBA" id="ARBA00008869"/>
    </source>
</evidence>
<dbReference type="InterPro" id="IPR003593">
    <property type="entry name" value="AAA+_ATPase"/>
</dbReference>
<dbReference type="FunFam" id="3.40.50.300:FF:000335">
    <property type="entry name" value="ATP binding cassette subfamily A member 5"/>
    <property type="match status" value="1"/>
</dbReference>
<keyword evidence="13" id="KW-1185">Reference proteome</keyword>
<dbReference type="EMBL" id="CAJJDO010000129">
    <property type="protein sequence ID" value="CAD8201917.1"/>
    <property type="molecule type" value="Genomic_DNA"/>
</dbReference>
<dbReference type="PROSITE" id="PS00211">
    <property type="entry name" value="ABC_TRANSPORTER_1"/>
    <property type="match status" value="2"/>
</dbReference>
<comment type="subcellular location">
    <subcellularLocation>
        <location evidence="1">Membrane</location>
        <topology evidence="1">Multi-pass membrane protein</topology>
    </subcellularLocation>
</comment>
<feature type="transmembrane region" description="Helical" evidence="10">
    <location>
        <begin position="701"/>
        <end position="722"/>
    </location>
</feature>
<keyword evidence="8 10" id="KW-1133">Transmembrane helix</keyword>
<gene>
    <name evidence="12" type="ORF">PPENT_87.1.T1290093</name>
</gene>
<feature type="transmembrane region" description="Helical" evidence="10">
    <location>
        <begin position="743"/>
        <end position="763"/>
    </location>
</feature>
<sequence length="1322" mass="150490">MENEQIRNRSFSNQCKIVFQKNFLLYLREKQVYGDFLPPLICFIMLYIAKSSSDIAVSQSSAQFLPMSLLLLTRNVITAMISEKSERQKETQKIMGLKPNSYSFGWILTNYVRLFAVSFFFLILVVPTGVMKTNEINKNSLTMSETIISFGMYGLAQLQLCYLIAAIFETPKTGADLAVVINVFGSIGSQLLTIEYIQKHSYVVYILSLIPSFCYNVYPYVSITGVVEFDFGKREYFGVLLFDIIFYGLLAQYLDQVVPNEYGTNKHPLFFLGVKYENQKKKKKSHVQNYYVEPLNEDLQDGQDESSAIFHEQMKNKIQKAVQIEDLKRYFGETKAVDGLTLSIYESQILCLLGHNGAGKTTAISLLTGLIKKDYGQIKYYGISTDEDLDGIRSFLGICPQKDVLYNKMTVVEHLMYYGKIKGLDGQNLENQIEEVIEKCALTQEKTKQANQLSGGNKRKLCLAMALIGGSKVIFLDEPTSGMDPVTRRKIWNILLQMKNEGKCLILTTHHLDEAEVLSERIAIMAKGKLLTVGSVDFVKKNFGIGYHLNIYNLKNSLEIWEDKVEKIKSLIINQIKDARIEPQTANLCISFSVPFDSKSSLLNIFEILENDQSIQINLLMNTLEEAFINIGMDEEAFLKKAQNNITVQSNNQSDQDINLNDEFAKIIPPNCLGNDPIYSFTLQFKACFLRKLYGMKGKRLAVQLFFSSLFCFLGPLLGNLTQSTIKPIDDNDDLKSYYLREYIISFTIYLCAFIELVMAMSISSTSIGSVPVQERQQKQKYALNVMGCRIEPYWISNFAFDSCVVTILFAVYSLTTLLLQVEQLNYFVVYALFFCCFITYVALSYLLSWLFTEFLSSLKYMMLLMVFIFYMPGMICYFVIKEKFVKWILCFLFPSVSLLSGLTAVLDLNYNPSIIEVPNFFIEQPWVFVCILIFQTLLYLILAILIDHRKLLSVNQQPIIVESKDGDVIQEAKRVQSESCQDRVIARRISKVYANGFQALKGTSFGVESGQIFGLLGPNGAGKSTTFNMITCRLKPTTGEIKLMGQLIEKGKGELFQNVGICPQFDSLFEMITVKQHLFIWAYLKGLNGIEAIQSVEYFMKVMQLDAYENVHSDKLSGGNKRKLCVALALMGGTNMQFFDEPSSGVDPIARRFLWNAIQNGVKLRNGAVILTTHTMDEAENLCSKIAIQINGQFSCIGTPQHLKQKFGDGYRVSLELEENVQSQQVIKLVKQEYPNCDILEENNYKVVVQLQKQGFSFFNSFSFFLEIIQNQYKYIKDFQLNQATLESVFMYFAGQQEIIEQDEIKKKKCVIACCGNDEDD</sequence>
<keyword evidence="5" id="KW-0677">Repeat</keyword>
<keyword evidence="3" id="KW-0813">Transport</keyword>
<protein>
    <recommendedName>
        <fullName evidence="11">ABC transporter domain-containing protein</fullName>
    </recommendedName>
</protein>
<dbReference type="Pfam" id="PF00005">
    <property type="entry name" value="ABC_tran"/>
    <property type="match status" value="2"/>
</dbReference>
<evidence type="ECO:0000256" key="3">
    <source>
        <dbReference type="ARBA" id="ARBA00022448"/>
    </source>
</evidence>
<feature type="transmembrane region" description="Helical" evidence="10">
    <location>
        <begin position="203"/>
        <end position="223"/>
    </location>
</feature>
<reference evidence="12" key="1">
    <citation type="submission" date="2021-01" db="EMBL/GenBank/DDBJ databases">
        <authorList>
            <consortium name="Genoscope - CEA"/>
            <person name="William W."/>
        </authorList>
    </citation>
    <scope>NUCLEOTIDE SEQUENCE</scope>
</reference>
<dbReference type="CDD" id="cd03263">
    <property type="entry name" value="ABC_subfamily_A"/>
    <property type="match status" value="2"/>
</dbReference>
<feature type="transmembrane region" description="Helical" evidence="10">
    <location>
        <begin position="888"/>
        <end position="907"/>
    </location>
</feature>
<evidence type="ECO:0000256" key="6">
    <source>
        <dbReference type="ARBA" id="ARBA00022741"/>
    </source>
</evidence>
<dbReference type="PANTHER" id="PTHR19229:SF36">
    <property type="entry name" value="ATP-BINDING CASSETTE SUB-FAMILY A MEMBER 2"/>
    <property type="match status" value="1"/>
</dbReference>
<dbReference type="GO" id="GO:0140359">
    <property type="term" value="F:ABC-type transporter activity"/>
    <property type="evidence" value="ECO:0007669"/>
    <property type="project" value="InterPro"/>
</dbReference>
<feature type="transmembrane region" description="Helical" evidence="10">
    <location>
        <begin position="146"/>
        <end position="165"/>
    </location>
</feature>
<organism evidence="12 13">
    <name type="scientific">Paramecium pentaurelia</name>
    <dbReference type="NCBI Taxonomy" id="43138"/>
    <lineage>
        <taxon>Eukaryota</taxon>
        <taxon>Sar</taxon>
        <taxon>Alveolata</taxon>
        <taxon>Ciliophora</taxon>
        <taxon>Intramacronucleata</taxon>
        <taxon>Oligohymenophorea</taxon>
        <taxon>Peniculida</taxon>
        <taxon>Parameciidae</taxon>
        <taxon>Paramecium</taxon>
    </lineage>
</organism>
<feature type="transmembrane region" description="Helical" evidence="10">
    <location>
        <begin position="927"/>
        <end position="947"/>
    </location>
</feature>
<evidence type="ECO:0000313" key="13">
    <source>
        <dbReference type="Proteomes" id="UP000689195"/>
    </source>
</evidence>
<dbReference type="InterPro" id="IPR003439">
    <property type="entry name" value="ABC_transporter-like_ATP-bd"/>
</dbReference>
<dbReference type="FunFam" id="3.40.50.300:FF:000298">
    <property type="entry name" value="ATP-binding cassette sub-family A member 12"/>
    <property type="match status" value="1"/>
</dbReference>
<evidence type="ECO:0000256" key="4">
    <source>
        <dbReference type="ARBA" id="ARBA00022692"/>
    </source>
</evidence>
<feature type="transmembrane region" description="Helical" evidence="10">
    <location>
        <begin position="177"/>
        <end position="197"/>
    </location>
</feature>
<evidence type="ECO:0000256" key="5">
    <source>
        <dbReference type="ARBA" id="ARBA00022737"/>
    </source>
</evidence>
<evidence type="ECO:0000256" key="1">
    <source>
        <dbReference type="ARBA" id="ARBA00004141"/>
    </source>
</evidence>
<dbReference type="PANTHER" id="PTHR19229">
    <property type="entry name" value="ATP-BINDING CASSETTE TRANSPORTER SUBFAMILY A ABCA"/>
    <property type="match status" value="1"/>
</dbReference>
<keyword evidence="6" id="KW-0547">Nucleotide-binding</keyword>
<dbReference type="PROSITE" id="PS50893">
    <property type="entry name" value="ABC_TRANSPORTER_2"/>
    <property type="match status" value="2"/>
</dbReference>
<dbReference type="OrthoDB" id="10255969at2759"/>
<feature type="transmembrane region" description="Helical" evidence="10">
    <location>
        <begin position="828"/>
        <end position="849"/>
    </location>
</feature>
<feature type="transmembrane region" description="Helical" evidence="10">
    <location>
        <begin position="861"/>
        <end position="881"/>
    </location>
</feature>
<comment type="similarity">
    <text evidence="2">Belongs to the ABC transporter superfamily. ABCA family.</text>
</comment>
<dbReference type="Pfam" id="PF12698">
    <property type="entry name" value="ABC2_membrane_3"/>
    <property type="match status" value="2"/>
</dbReference>
<dbReference type="GO" id="GO:0005524">
    <property type="term" value="F:ATP binding"/>
    <property type="evidence" value="ECO:0007669"/>
    <property type="project" value="UniProtKB-KW"/>
</dbReference>
<keyword evidence="7" id="KW-0067">ATP-binding</keyword>
<feature type="transmembrane region" description="Helical" evidence="10">
    <location>
        <begin position="32"/>
        <end position="49"/>
    </location>
</feature>
<evidence type="ECO:0000256" key="7">
    <source>
        <dbReference type="ARBA" id="ARBA00022840"/>
    </source>
</evidence>
<proteinExistence type="inferred from homology"/>
<keyword evidence="9 10" id="KW-0472">Membrane</keyword>